<evidence type="ECO:0000256" key="6">
    <source>
        <dbReference type="RuleBase" id="RU000481"/>
    </source>
</evidence>
<evidence type="ECO:0000256" key="4">
    <source>
        <dbReference type="ARBA" id="ARBA00022679"/>
    </source>
</evidence>
<dbReference type="InterPro" id="IPR015422">
    <property type="entry name" value="PyrdxlP-dep_Trfase_small"/>
</dbReference>
<organism evidence="8 9">
    <name type="scientific">Candidatus Onthomorpha intestinigallinarum</name>
    <dbReference type="NCBI Taxonomy" id="2840880"/>
    <lineage>
        <taxon>Bacteria</taxon>
        <taxon>Pseudomonadati</taxon>
        <taxon>Bacteroidota</taxon>
        <taxon>Bacteroidia</taxon>
        <taxon>Bacteroidales</taxon>
        <taxon>Candidatus Onthomorpha</taxon>
    </lineage>
</organism>
<dbReference type="GO" id="GO:0006520">
    <property type="term" value="P:amino acid metabolic process"/>
    <property type="evidence" value="ECO:0007669"/>
    <property type="project" value="InterPro"/>
</dbReference>
<accession>A0A9D1RGK3</accession>
<keyword evidence="4 6" id="KW-0808">Transferase</keyword>
<comment type="cofactor">
    <cofactor evidence="1 6">
        <name>pyridoxal 5'-phosphate</name>
        <dbReference type="ChEBI" id="CHEBI:597326"/>
    </cofactor>
</comment>
<dbReference type="AlphaFoldDB" id="A0A9D1RGK3"/>
<dbReference type="InterPro" id="IPR004838">
    <property type="entry name" value="NHTrfase_class1_PyrdxlP-BS"/>
</dbReference>
<dbReference type="NCBIfam" id="NF005744">
    <property type="entry name" value="PRK07568.1"/>
    <property type="match status" value="1"/>
</dbReference>
<proteinExistence type="inferred from homology"/>
<protein>
    <recommendedName>
        <fullName evidence="6">Aminotransferase</fullName>
        <ecNumber evidence="6">2.6.1.-</ecNumber>
    </recommendedName>
</protein>
<evidence type="ECO:0000256" key="2">
    <source>
        <dbReference type="ARBA" id="ARBA00007441"/>
    </source>
</evidence>
<dbReference type="InterPro" id="IPR050596">
    <property type="entry name" value="AspAT/PAT-like"/>
</dbReference>
<reference evidence="8" key="1">
    <citation type="journal article" date="2021" name="PeerJ">
        <title>Extensive microbial diversity within the chicken gut microbiome revealed by metagenomics and culture.</title>
        <authorList>
            <person name="Gilroy R."/>
            <person name="Ravi A."/>
            <person name="Getino M."/>
            <person name="Pursley I."/>
            <person name="Horton D.L."/>
            <person name="Alikhan N.F."/>
            <person name="Baker D."/>
            <person name="Gharbi K."/>
            <person name="Hall N."/>
            <person name="Watson M."/>
            <person name="Adriaenssens E.M."/>
            <person name="Foster-Nyarko E."/>
            <person name="Jarju S."/>
            <person name="Secka A."/>
            <person name="Antonio M."/>
            <person name="Oren A."/>
            <person name="Chaudhuri R.R."/>
            <person name="La Ragione R."/>
            <person name="Hildebrand F."/>
            <person name="Pallen M.J."/>
        </authorList>
    </citation>
    <scope>NUCLEOTIDE SEQUENCE</scope>
    <source>
        <strain evidence="8">Gambia16-930</strain>
    </source>
</reference>
<evidence type="ECO:0000313" key="9">
    <source>
        <dbReference type="Proteomes" id="UP000824267"/>
    </source>
</evidence>
<name>A0A9D1RGK3_9BACT</name>
<dbReference type="InterPro" id="IPR004839">
    <property type="entry name" value="Aminotransferase_I/II_large"/>
</dbReference>
<dbReference type="Pfam" id="PF00155">
    <property type="entry name" value="Aminotran_1_2"/>
    <property type="match status" value="1"/>
</dbReference>
<reference evidence="8" key="2">
    <citation type="submission" date="2021-04" db="EMBL/GenBank/DDBJ databases">
        <authorList>
            <person name="Gilroy R."/>
        </authorList>
    </citation>
    <scope>NUCLEOTIDE SEQUENCE</scope>
    <source>
        <strain evidence="8">Gambia16-930</strain>
    </source>
</reference>
<gene>
    <name evidence="8" type="ORF">IAC47_01800</name>
</gene>
<dbReference type="CDD" id="cd00609">
    <property type="entry name" value="AAT_like"/>
    <property type="match status" value="1"/>
</dbReference>
<dbReference type="InterPro" id="IPR015424">
    <property type="entry name" value="PyrdxlP-dep_Trfase"/>
</dbReference>
<dbReference type="Gene3D" id="3.90.1150.10">
    <property type="entry name" value="Aspartate Aminotransferase, domain 1"/>
    <property type="match status" value="1"/>
</dbReference>
<dbReference type="EMBL" id="DXGG01000063">
    <property type="protein sequence ID" value="HIW86995.1"/>
    <property type="molecule type" value="Genomic_DNA"/>
</dbReference>
<dbReference type="GO" id="GO:0030170">
    <property type="term" value="F:pyridoxal phosphate binding"/>
    <property type="evidence" value="ECO:0007669"/>
    <property type="project" value="InterPro"/>
</dbReference>
<dbReference type="PANTHER" id="PTHR46383">
    <property type="entry name" value="ASPARTATE AMINOTRANSFERASE"/>
    <property type="match status" value="1"/>
</dbReference>
<feature type="domain" description="Aminotransferase class I/classII large" evidence="7">
    <location>
        <begin position="35"/>
        <end position="385"/>
    </location>
</feature>
<dbReference type="InterPro" id="IPR015421">
    <property type="entry name" value="PyrdxlP-dep_Trfase_major"/>
</dbReference>
<sequence>MPQVSRKGNILPASAIRKLVPFADAAKARGIKIHHLNIGQPDIETPKGAIDVLRKAPMDIVAYTNSAGNLSYRKKLCEYYAKHNIHITPDEIIVTNGGSEALQFAFTICCNPGDEVLIPEPYYTNYNSFAILSDAVIKTIPSSIKSGFALPPIEEFEKALTSRTKAIMICNPNNPTGYLYTKDELKSLAEIAKKHDLFLFADEVYREFCYDGRKHFSVMELEDISQNVILLDSVSKRYSACGARVGTIISKNKDIMSAAMRMAQARLCPPYFGQIFAEAAVDTPKEYFDSVAAEYDKRRRTLVEAVNAIEGCYCPMPTGAFYTMIEMPIDDSDKFCKWLLEEFNYKGETVMLAPATGFYSDPEKGRRQARITYCLNIEDLKAAVKCLEEALKVYPGRTK</sequence>
<dbReference type="EC" id="2.6.1.-" evidence="6"/>
<evidence type="ECO:0000259" key="7">
    <source>
        <dbReference type="Pfam" id="PF00155"/>
    </source>
</evidence>
<comment type="similarity">
    <text evidence="2 6">Belongs to the class-I pyridoxal-phosphate-dependent aminotransferase family.</text>
</comment>
<evidence type="ECO:0000256" key="5">
    <source>
        <dbReference type="ARBA" id="ARBA00022898"/>
    </source>
</evidence>
<keyword evidence="5" id="KW-0663">Pyridoxal phosphate</keyword>
<evidence type="ECO:0000256" key="3">
    <source>
        <dbReference type="ARBA" id="ARBA00022576"/>
    </source>
</evidence>
<dbReference type="Proteomes" id="UP000824267">
    <property type="component" value="Unassembled WGS sequence"/>
</dbReference>
<dbReference type="Gene3D" id="3.40.640.10">
    <property type="entry name" value="Type I PLP-dependent aspartate aminotransferase-like (Major domain)"/>
    <property type="match status" value="1"/>
</dbReference>
<comment type="caution">
    <text evidence="8">The sequence shown here is derived from an EMBL/GenBank/DDBJ whole genome shotgun (WGS) entry which is preliminary data.</text>
</comment>
<dbReference type="GO" id="GO:0008483">
    <property type="term" value="F:transaminase activity"/>
    <property type="evidence" value="ECO:0007669"/>
    <property type="project" value="UniProtKB-KW"/>
</dbReference>
<evidence type="ECO:0000256" key="1">
    <source>
        <dbReference type="ARBA" id="ARBA00001933"/>
    </source>
</evidence>
<keyword evidence="3 6" id="KW-0032">Aminotransferase</keyword>
<dbReference type="PROSITE" id="PS00105">
    <property type="entry name" value="AA_TRANSFER_CLASS_1"/>
    <property type="match status" value="1"/>
</dbReference>
<dbReference type="SUPFAM" id="SSF53383">
    <property type="entry name" value="PLP-dependent transferases"/>
    <property type="match status" value="1"/>
</dbReference>
<evidence type="ECO:0000313" key="8">
    <source>
        <dbReference type="EMBL" id="HIW86995.1"/>
    </source>
</evidence>